<evidence type="ECO:0000313" key="4">
    <source>
        <dbReference type="Proteomes" id="UP000253318"/>
    </source>
</evidence>
<dbReference type="PANTHER" id="PTHR35377:SF5">
    <property type="entry name" value="ANTITOXIN VAPB46"/>
    <property type="match status" value="1"/>
</dbReference>
<evidence type="ECO:0000256" key="2">
    <source>
        <dbReference type="RuleBase" id="RU362080"/>
    </source>
</evidence>
<dbReference type="Pfam" id="PF02604">
    <property type="entry name" value="PhdYeFM_antitox"/>
    <property type="match status" value="1"/>
</dbReference>
<name>A0A368T9S6_9ACTN</name>
<dbReference type="GO" id="GO:0097351">
    <property type="term" value="F:toxin sequestering activity"/>
    <property type="evidence" value="ECO:0007669"/>
    <property type="project" value="TreeGrafter"/>
</dbReference>
<dbReference type="PANTHER" id="PTHR35377">
    <property type="entry name" value="ANTITOXIN VAPB49-RELATED-RELATED"/>
    <property type="match status" value="1"/>
</dbReference>
<comment type="function">
    <text evidence="2">Antitoxin component of a type II toxin-antitoxin (TA) system.</text>
</comment>
<dbReference type="RefSeq" id="WP_114397750.1">
    <property type="nucleotide sequence ID" value="NZ_QEIM01000046.1"/>
</dbReference>
<dbReference type="InterPro" id="IPR006442">
    <property type="entry name" value="Antitoxin_Phd/YefM"/>
</dbReference>
<comment type="similarity">
    <text evidence="1 2">Belongs to the phD/YefM antitoxin family.</text>
</comment>
<keyword evidence="4" id="KW-1185">Reference proteome</keyword>
<accession>A0A368T9S6</accession>
<reference evidence="3 4" key="1">
    <citation type="submission" date="2018-04" db="EMBL/GenBank/DDBJ databases">
        <title>Novel actinobacteria from marine sediment.</title>
        <authorList>
            <person name="Ng Z.Y."/>
            <person name="Tan G.Y.A."/>
        </authorList>
    </citation>
    <scope>NUCLEOTIDE SEQUENCE [LARGE SCALE GENOMIC DNA]</scope>
    <source>
        <strain evidence="3 4">TPS81</strain>
    </source>
</reference>
<dbReference type="SUPFAM" id="SSF143120">
    <property type="entry name" value="YefM-like"/>
    <property type="match status" value="1"/>
</dbReference>
<dbReference type="InterPro" id="IPR036165">
    <property type="entry name" value="YefM-like_sf"/>
</dbReference>
<dbReference type="Gene3D" id="3.40.1620.10">
    <property type="entry name" value="YefM-like domain"/>
    <property type="match status" value="1"/>
</dbReference>
<gene>
    <name evidence="3" type="ORF">DEF24_04145</name>
</gene>
<dbReference type="NCBIfam" id="TIGR01552">
    <property type="entry name" value="phd_fam"/>
    <property type="match status" value="1"/>
</dbReference>
<evidence type="ECO:0000313" key="3">
    <source>
        <dbReference type="EMBL" id="RCV61478.1"/>
    </source>
</evidence>
<dbReference type="InterPro" id="IPR051416">
    <property type="entry name" value="phD-YefM_TA_antitoxins"/>
</dbReference>
<proteinExistence type="inferred from homology"/>
<dbReference type="OrthoDB" id="557859at2"/>
<organism evidence="3 4">
    <name type="scientific">Marinitenerispora sediminis</name>
    <dbReference type="NCBI Taxonomy" id="1931232"/>
    <lineage>
        <taxon>Bacteria</taxon>
        <taxon>Bacillati</taxon>
        <taxon>Actinomycetota</taxon>
        <taxon>Actinomycetes</taxon>
        <taxon>Streptosporangiales</taxon>
        <taxon>Nocardiopsidaceae</taxon>
        <taxon>Marinitenerispora</taxon>
    </lineage>
</organism>
<dbReference type="Proteomes" id="UP000253318">
    <property type="component" value="Unassembled WGS sequence"/>
</dbReference>
<protein>
    <recommendedName>
        <fullName evidence="2">Antitoxin</fullName>
    </recommendedName>
</protein>
<sequence>MESIPIRTLNQDTTGVIAQVAHGETFEITNRGRPVARIVPVNSGELDDLIEQGWVRPPTSPAAFTLPPGEPAMDVDTADIVSELREDRL</sequence>
<dbReference type="AlphaFoldDB" id="A0A368T9S6"/>
<dbReference type="EMBL" id="QEIN01000019">
    <property type="protein sequence ID" value="RCV61478.1"/>
    <property type="molecule type" value="Genomic_DNA"/>
</dbReference>
<evidence type="ECO:0000256" key="1">
    <source>
        <dbReference type="ARBA" id="ARBA00009981"/>
    </source>
</evidence>
<comment type="caution">
    <text evidence="3">The sequence shown here is derived from an EMBL/GenBank/DDBJ whole genome shotgun (WGS) entry which is preliminary data.</text>
</comment>